<keyword evidence="2" id="KW-1185">Reference proteome</keyword>
<proteinExistence type="predicted"/>
<organism evidence="1 2">
    <name type="scientific">Aspergillus leporis</name>
    <dbReference type="NCBI Taxonomy" id="41062"/>
    <lineage>
        <taxon>Eukaryota</taxon>
        <taxon>Fungi</taxon>
        <taxon>Dikarya</taxon>
        <taxon>Ascomycota</taxon>
        <taxon>Pezizomycotina</taxon>
        <taxon>Eurotiomycetes</taxon>
        <taxon>Eurotiomycetidae</taxon>
        <taxon>Eurotiales</taxon>
        <taxon>Aspergillaceae</taxon>
        <taxon>Aspergillus</taxon>
        <taxon>Aspergillus subgen. Circumdati</taxon>
    </lineage>
</organism>
<dbReference type="PANTHER" id="PTHR32487">
    <property type="entry name" value="3-OXO-DELTA(4,5)-STEROID 5-BETA-REDUCTASE"/>
    <property type="match status" value="1"/>
</dbReference>
<evidence type="ECO:0000313" key="1">
    <source>
        <dbReference type="EMBL" id="KAB8070649.1"/>
    </source>
</evidence>
<dbReference type="Proteomes" id="UP000326565">
    <property type="component" value="Unassembled WGS sequence"/>
</dbReference>
<dbReference type="PANTHER" id="PTHR32487:SF0">
    <property type="entry name" value="3-OXO-DELTA(4,5)-STEROID 5-BETA-REDUCTASE"/>
    <property type="match status" value="1"/>
</dbReference>
<gene>
    <name evidence="1" type="ORF">BDV29DRAFT_193889</name>
</gene>
<dbReference type="OrthoDB" id="1731983at2759"/>
<dbReference type="EMBL" id="ML732295">
    <property type="protein sequence ID" value="KAB8070649.1"/>
    <property type="molecule type" value="Genomic_DNA"/>
</dbReference>
<accession>A0A5N5WQQ7</accession>
<reference evidence="1 2" key="1">
    <citation type="submission" date="2019-04" db="EMBL/GenBank/DDBJ databases">
        <title>Friends and foes A comparative genomics study of 23 Aspergillus species from section Flavi.</title>
        <authorList>
            <consortium name="DOE Joint Genome Institute"/>
            <person name="Kjaerbolling I."/>
            <person name="Vesth T."/>
            <person name="Frisvad J.C."/>
            <person name="Nybo J.L."/>
            <person name="Theobald S."/>
            <person name="Kildgaard S."/>
            <person name="Isbrandt T."/>
            <person name="Kuo A."/>
            <person name="Sato A."/>
            <person name="Lyhne E.K."/>
            <person name="Kogle M.E."/>
            <person name="Wiebenga A."/>
            <person name="Kun R.S."/>
            <person name="Lubbers R.J."/>
            <person name="Makela M.R."/>
            <person name="Barry K."/>
            <person name="Chovatia M."/>
            <person name="Clum A."/>
            <person name="Daum C."/>
            <person name="Haridas S."/>
            <person name="He G."/>
            <person name="LaButti K."/>
            <person name="Lipzen A."/>
            <person name="Mondo S."/>
            <person name="Riley R."/>
            <person name="Salamov A."/>
            <person name="Simmons B.A."/>
            <person name="Magnuson J.K."/>
            <person name="Henrissat B."/>
            <person name="Mortensen U.H."/>
            <person name="Larsen T.O."/>
            <person name="Devries R.P."/>
            <person name="Grigoriev I.V."/>
            <person name="Machida M."/>
            <person name="Baker S.E."/>
            <person name="Andersen M.R."/>
        </authorList>
    </citation>
    <scope>NUCLEOTIDE SEQUENCE [LARGE SCALE GENOMIC DNA]</scope>
    <source>
        <strain evidence="1 2">CBS 151.66</strain>
    </source>
</reference>
<sequence>MLNKSCFVPSSSGVAFVTGANGISGQAIIDHLIRLPKSKWPQIIITSRKKIKVVCKDVTRAFFTSYVHNKDFNKLHEKNGPLFRNFLESLDMSSPKLKRHCGFQFRDNTSLLEEMPRCEGPESIFFYEQEDDLVAIHAPYYLSRADFGINEAIPIAQYFLICREIGEIPKWPGPWQATIALRGCPMLPAQGKRPVWESIVAKYVGGTEAFRIDSFALMNWYITPSVQKVPFISTVAKARKFSWNHIDESYESWINIFRSYENAGILPVQEHSLPF</sequence>
<evidence type="ECO:0000313" key="2">
    <source>
        <dbReference type="Proteomes" id="UP000326565"/>
    </source>
</evidence>
<dbReference type="AlphaFoldDB" id="A0A5N5WQQ7"/>
<name>A0A5N5WQQ7_9EURO</name>
<dbReference type="Gene3D" id="3.40.50.720">
    <property type="entry name" value="NAD(P)-binding Rossmann-like Domain"/>
    <property type="match status" value="1"/>
</dbReference>
<protein>
    <submittedName>
        <fullName evidence="1">Uncharacterized protein</fullName>
    </submittedName>
</protein>